<gene>
    <name evidence="1" type="ORF">GCM10009654_53330</name>
</gene>
<organism evidence="1 2">
    <name type="scientific">Streptomyces hebeiensis</name>
    <dbReference type="NCBI Taxonomy" id="229486"/>
    <lineage>
        <taxon>Bacteria</taxon>
        <taxon>Bacillati</taxon>
        <taxon>Actinomycetota</taxon>
        <taxon>Actinomycetes</taxon>
        <taxon>Kitasatosporales</taxon>
        <taxon>Streptomycetaceae</taxon>
        <taxon>Streptomyces</taxon>
    </lineage>
</organism>
<evidence type="ECO:0000313" key="2">
    <source>
        <dbReference type="Proteomes" id="UP001501371"/>
    </source>
</evidence>
<dbReference type="Proteomes" id="UP001501371">
    <property type="component" value="Unassembled WGS sequence"/>
</dbReference>
<keyword evidence="2" id="KW-1185">Reference proteome</keyword>
<protein>
    <submittedName>
        <fullName evidence="1">Uncharacterized protein</fullName>
    </submittedName>
</protein>
<reference evidence="1 2" key="1">
    <citation type="journal article" date="2019" name="Int. J. Syst. Evol. Microbiol.">
        <title>The Global Catalogue of Microorganisms (GCM) 10K type strain sequencing project: providing services to taxonomists for standard genome sequencing and annotation.</title>
        <authorList>
            <consortium name="The Broad Institute Genomics Platform"/>
            <consortium name="The Broad Institute Genome Sequencing Center for Infectious Disease"/>
            <person name="Wu L."/>
            <person name="Ma J."/>
        </authorList>
    </citation>
    <scope>NUCLEOTIDE SEQUENCE [LARGE SCALE GENOMIC DNA]</scope>
    <source>
        <strain evidence="1 2">JCM 12696</strain>
    </source>
</reference>
<comment type="caution">
    <text evidence="1">The sequence shown here is derived from an EMBL/GenBank/DDBJ whole genome shotgun (WGS) entry which is preliminary data.</text>
</comment>
<dbReference type="InterPro" id="IPR045592">
    <property type="entry name" value="DUF6461"/>
</dbReference>
<sequence length="187" mass="20290">MCVPSDHFGLTCVRDVSPDEVLARLSVTDQAPYPHYTPGEAVRRLGFGHENPAARICQAGQWTFLLDVDAHGLLLQTPVLTRLSVGTEAVSVWHVMDGTTRIAHAIDRQLMAHYDDDAVHLTTGADPSRVNHALAEAGFFPEDDEFDDDWSPAAMALVAVEREFGLTLSSGTAESPLPTVSLNDLRG</sequence>
<proteinExistence type="predicted"/>
<accession>A0ABN1V122</accession>
<evidence type="ECO:0000313" key="1">
    <source>
        <dbReference type="EMBL" id="GAA1189094.1"/>
    </source>
</evidence>
<name>A0ABN1V122_9ACTN</name>
<dbReference type="EMBL" id="BAAAKV010000057">
    <property type="protein sequence ID" value="GAA1189094.1"/>
    <property type="molecule type" value="Genomic_DNA"/>
</dbReference>
<dbReference type="Pfam" id="PF20062">
    <property type="entry name" value="DUF6461"/>
    <property type="match status" value="1"/>
</dbReference>